<reference evidence="1 2" key="1">
    <citation type="submission" date="2015-11" db="EMBL/GenBank/DDBJ databases">
        <title>Evidence for parallel genomic evolution in an endosymbiosis of termite gut flagellates.</title>
        <authorList>
            <person name="Zheng H."/>
        </authorList>
    </citation>
    <scope>NUCLEOTIDE SEQUENCE [LARGE SCALE GENOMIC DNA]</scope>
    <source>
        <strain evidence="1 2">CET450</strain>
    </source>
</reference>
<comment type="caution">
    <text evidence="1">The sequence shown here is derived from an EMBL/GenBank/DDBJ whole genome shotgun (WGS) entry which is preliminary data.</text>
</comment>
<organism evidence="1 2">
    <name type="scientific">Endomicrobium trichonymphae</name>
    <dbReference type="NCBI Taxonomy" id="1408204"/>
    <lineage>
        <taxon>Bacteria</taxon>
        <taxon>Pseudomonadati</taxon>
        <taxon>Elusimicrobiota</taxon>
        <taxon>Endomicrobiia</taxon>
        <taxon>Endomicrobiales</taxon>
        <taxon>Endomicrobiaceae</taxon>
        <taxon>Candidatus Endomicrobiellum</taxon>
    </lineage>
</organism>
<dbReference type="EMBL" id="LNVX01000306">
    <property type="protein sequence ID" value="OEG70569.1"/>
    <property type="molecule type" value="Genomic_DNA"/>
</dbReference>
<gene>
    <name evidence="1" type="ORF">ATZ36_04045</name>
</gene>
<proteinExistence type="predicted"/>
<keyword evidence="2" id="KW-1185">Reference proteome</keyword>
<evidence type="ECO:0000313" key="1">
    <source>
        <dbReference type="EMBL" id="OEG70569.1"/>
    </source>
</evidence>
<dbReference type="AlphaFoldDB" id="A0A1E5IJ94"/>
<accession>A0A1E5IJ94</accession>
<sequence length="63" mass="7623">MAVLIFTLAWREDFFYYGLRAYDAFEDNDNKYVDECISCIKKERWKREERARHRGSQGNQPAN</sequence>
<protein>
    <submittedName>
        <fullName evidence="1">Uncharacterized protein</fullName>
    </submittedName>
</protein>
<dbReference type="Proteomes" id="UP000095237">
    <property type="component" value="Unassembled WGS sequence"/>
</dbReference>
<evidence type="ECO:0000313" key="2">
    <source>
        <dbReference type="Proteomes" id="UP000095237"/>
    </source>
</evidence>
<name>A0A1E5IJ94_ENDTX</name>